<comment type="similarity">
    <text evidence="2">Belongs to the OmpP1/FadL family.</text>
</comment>
<keyword evidence="6" id="KW-0472">Membrane</keyword>
<dbReference type="Pfam" id="PF03349">
    <property type="entry name" value="Toluene_X"/>
    <property type="match status" value="1"/>
</dbReference>
<evidence type="ECO:0000313" key="10">
    <source>
        <dbReference type="Proteomes" id="UP000178198"/>
    </source>
</evidence>
<keyword evidence="3" id="KW-1134">Transmembrane beta strand</keyword>
<proteinExistence type="inferred from homology"/>
<gene>
    <name evidence="9" type="ORF">BIW12_01205</name>
</gene>
<dbReference type="STRING" id="1306519.BIW12_01205"/>
<name>A0A1D9P772_9FLAO</name>
<organism evidence="9 10">
    <name type="scientific">Flavobacterium commune</name>
    <dbReference type="NCBI Taxonomy" id="1306519"/>
    <lineage>
        <taxon>Bacteria</taxon>
        <taxon>Pseudomonadati</taxon>
        <taxon>Bacteroidota</taxon>
        <taxon>Flavobacteriia</taxon>
        <taxon>Flavobacteriales</taxon>
        <taxon>Flavobacteriaceae</taxon>
        <taxon>Flavobacterium</taxon>
    </lineage>
</organism>
<dbReference type="OrthoDB" id="9765571at2"/>
<reference evidence="9 10" key="1">
    <citation type="submission" date="2016-10" db="EMBL/GenBank/DDBJ databases">
        <title>Complete Genome Sequence of Flavobacterium sp. PK15.</title>
        <authorList>
            <person name="Ekwe A."/>
            <person name="Kim S.B."/>
        </authorList>
    </citation>
    <scope>NUCLEOTIDE SEQUENCE [LARGE SCALE GENOMIC DNA]</scope>
    <source>
        <strain evidence="9 10">PK15</strain>
    </source>
</reference>
<feature type="signal peptide" evidence="8">
    <location>
        <begin position="1"/>
        <end position="19"/>
    </location>
</feature>
<dbReference type="Gene3D" id="2.40.160.60">
    <property type="entry name" value="Outer membrane protein transport protein (OMPP1/FadL/TodX)"/>
    <property type="match status" value="1"/>
</dbReference>
<sequence>MKKYLFLILSGLAFNSAQSQEITSGLRFAQDNTTGTARYRAMGGAFGALGGDLSSLNANPAGSAVFINNQLTFSLSNFDINNKSNYFEERTSEKDNSFDLNQAGAVFVFNNHSPNNNWTKIALAINYEKTNNLNNSVYSQGVNPTNNISEYFLSYANENLKRDQAGIPLSTITDFNYFQLDYADQQAFLGYEGYIINPDEYNDDNTKYNSNVPAGGNYYHENTITSQGNNGKLSFNAATSYKDQLYIGATLNSHFTDFRQNTYFYEVNDNLNNNIVDLLDTSFENDIYTYGSGFSFQLGLIGKLNDQVRLGLSYQSPTWNKLNDELRQNLVSSIQDYTDNDNPPITFTNIDSNNTVIYRTYRLRTPGKITGSFAYVFNKKGLISFDYGYKDYGNIKYSIEEDSRNRLINSDISDALKGVSEVRVGGEYKIERLSLRAGYHFEGSPYKDKRTVGNLNSYSTGLGYNFGGTRADISYAYTKRNSQQAFFSQGFTDGAKINSINNTVTFSLLFEL</sequence>
<dbReference type="KEGG" id="fcm:BIW12_01205"/>
<keyword evidence="10" id="KW-1185">Reference proteome</keyword>
<keyword evidence="4" id="KW-0812">Transmembrane</keyword>
<dbReference type="Proteomes" id="UP000178198">
    <property type="component" value="Chromosome"/>
</dbReference>
<dbReference type="GO" id="GO:0009279">
    <property type="term" value="C:cell outer membrane"/>
    <property type="evidence" value="ECO:0007669"/>
    <property type="project" value="UniProtKB-SubCell"/>
</dbReference>
<accession>A0A1D9P772</accession>
<evidence type="ECO:0000256" key="6">
    <source>
        <dbReference type="ARBA" id="ARBA00023136"/>
    </source>
</evidence>
<dbReference type="InterPro" id="IPR005017">
    <property type="entry name" value="OMPP1/FadL/TodX"/>
</dbReference>
<evidence type="ECO:0000256" key="1">
    <source>
        <dbReference type="ARBA" id="ARBA00004571"/>
    </source>
</evidence>
<dbReference type="RefSeq" id="WP_071183439.1">
    <property type="nucleotide sequence ID" value="NZ_CP017774.1"/>
</dbReference>
<comment type="subcellular location">
    <subcellularLocation>
        <location evidence="1">Cell outer membrane</location>
        <topology evidence="1">Multi-pass membrane protein</topology>
    </subcellularLocation>
</comment>
<evidence type="ECO:0000256" key="8">
    <source>
        <dbReference type="SAM" id="SignalP"/>
    </source>
</evidence>
<evidence type="ECO:0000313" key="9">
    <source>
        <dbReference type="EMBL" id="AOZ98164.1"/>
    </source>
</evidence>
<dbReference type="SUPFAM" id="SSF56935">
    <property type="entry name" value="Porins"/>
    <property type="match status" value="1"/>
</dbReference>
<evidence type="ECO:0000256" key="7">
    <source>
        <dbReference type="ARBA" id="ARBA00023237"/>
    </source>
</evidence>
<dbReference type="AlphaFoldDB" id="A0A1D9P772"/>
<keyword evidence="5 8" id="KW-0732">Signal</keyword>
<evidence type="ECO:0000256" key="3">
    <source>
        <dbReference type="ARBA" id="ARBA00022452"/>
    </source>
</evidence>
<dbReference type="EMBL" id="CP017774">
    <property type="protein sequence ID" value="AOZ98164.1"/>
    <property type="molecule type" value="Genomic_DNA"/>
</dbReference>
<evidence type="ECO:0000256" key="2">
    <source>
        <dbReference type="ARBA" id="ARBA00008163"/>
    </source>
</evidence>
<feature type="chain" id="PRO_5009444254" evidence="8">
    <location>
        <begin position="20"/>
        <end position="512"/>
    </location>
</feature>
<protein>
    <submittedName>
        <fullName evidence="9">Transporter</fullName>
    </submittedName>
</protein>
<evidence type="ECO:0000256" key="4">
    <source>
        <dbReference type="ARBA" id="ARBA00022692"/>
    </source>
</evidence>
<evidence type="ECO:0000256" key="5">
    <source>
        <dbReference type="ARBA" id="ARBA00022729"/>
    </source>
</evidence>
<keyword evidence="7" id="KW-0998">Cell outer membrane</keyword>